<accession>A0A512D7C1</accession>
<dbReference type="PANTHER" id="PTHR43649:SF14">
    <property type="entry name" value="BLR3389 PROTEIN"/>
    <property type="match status" value="1"/>
</dbReference>
<dbReference type="SUPFAM" id="SSF53850">
    <property type="entry name" value="Periplasmic binding protein-like II"/>
    <property type="match status" value="1"/>
</dbReference>
<dbReference type="EMBL" id="BJYY01000001">
    <property type="protein sequence ID" value="GEO32376.1"/>
    <property type="molecule type" value="Genomic_DNA"/>
</dbReference>
<proteinExistence type="predicted"/>
<evidence type="ECO:0000313" key="3">
    <source>
        <dbReference type="Proteomes" id="UP000321181"/>
    </source>
</evidence>
<name>A0A512D7C1_9CELL</name>
<dbReference type="Proteomes" id="UP000321181">
    <property type="component" value="Unassembled WGS sequence"/>
</dbReference>
<keyword evidence="3" id="KW-1185">Reference proteome</keyword>
<dbReference type="InterPro" id="IPR050490">
    <property type="entry name" value="Bact_solute-bd_prot1"/>
</dbReference>
<dbReference type="Gene3D" id="3.40.190.10">
    <property type="entry name" value="Periplasmic binding protein-like II"/>
    <property type="match status" value="1"/>
</dbReference>
<dbReference type="CDD" id="cd14748">
    <property type="entry name" value="PBP2_UgpB"/>
    <property type="match status" value="1"/>
</dbReference>
<dbReference type="PANTHER" id="PTHR43649">
    <property type="entry name" value="ARABINOSE-BINDING PROTEIN-RELATED"/>
    <property type="match status" value="1"/>
</dbReference>
<sequence>MAGLALAACGGGASPEEAAQGGGAAEAPEFTGEYDGPEVTLSYWNGFTGGDGPFMTQMVDDFMAEHPNIKVESNTVQWAEFYQRVPAAVNAGEGPDVGIMHLTQIATNAARNVIVPLDDLAENLELSADDFTEEVWDASVYNDQRYGIPLDVHSLAMYYNQDHFTAAGITEAPTDLASLEEAIPKLQAAGYATPLWMPQRWPAHLIYLSLLWQNGGEPYAEEGDEALYNSAEGVEAMEFMRGAVDQGWSPSNVDPDAEYVAFKNGEVSIHFNGIWQINDLEATEGLNYGIAAFPTIGEEDAVWADSHNFFITKQATDDENKYAAAQVFVAWISEQSGEWAGSGMIPARQSVRDSGALEGLPQAVIAEKIDTMRFLPPIPGVPTVQGEALEPAISEAVLGNAEPEAAMTTAAEQASELMKRNLESFGG</sequence>
<evidence type="ECO:0000313" key="2">
    <source>
        <dbReference type="EMBL" id="GEO32376.1"/>
    </source>
</evidence>
<dbReference type="Pfam" id="PF13416">
    <property type="entry name" value="SBP_bac_8"/>
    <property type="match status" value="1"/>
</dbReference>
<reference evidence="2 3" key="1">
    <citation type="submission" date="2019-07" db="EMBL/GenBank/DDBJ databases">
        <title>Whole genome shotgun sequence of Cellulomonas aerilata NBRC 106308.</title>
        <authorList>
            <person name="Hosoyama A."/>
            <person name="Uohara A."/>
            <person name="Ohji S."/>
            <person name="Ichikawa N."/>
        </authorList>
    </citation>
    <scope>NUCLEOTIDE SEQUENCE [LARGE SCALE GENOMIC DNA]</scope>
    <source>
        <strain evidence="2 3">NBRC 106308</strain>
    </source>
</reference>
<feature type="compositionally biased region" description="Low complexity" evidence="1">
    <location>
        <begin position="12"/>
        <end position="29"/>
    </location>
</feature>
<organism evidence="2 3">
    <name type="scientific">Cellulomonas aerilata</name>
    <dbReference type="NCBI Taxonomy" id="515326"/>
    <lineage>
        <taxon>Bacteria</taxon>
        <taxon>Bacillati</taxon>
        <taxon>Actinomycetota</taxon>
        <taxon>Actinomycetes</taxon>
        <taxon>Micrococcales</taxon>
        <taxon>Cellulomonadaceae</taxon>
        <taxon>Cellulomonas</taxon>
    </lineage>
</organism>
<feature type="region of interest" description="Disordered" evidence="1">
    <location>
        <begin position="12"/>
        <end position="32"/>
    </location>
</feature>
<protein>
    <submittedName>
        <fullName evidence="2">ABC transporter substrate-binding protein</fullName>
    </submittedName>
</protein>
<gene>
    <name evidence="2" type="ORF">CAE01nite_01010</name>
</gene>
<evidence type="ECO:0000256" key="1">
    <source>
        <dbReference type="SAM" id="MobiDB-lite"/>
    </source>
</evidence>
<dbReference type="AlphaFoldDB" id="A0A512D7C1"/>
<dbReference type="InterPro" id="IPR006059">
    <property type="entry name" value="SBP"/>
</dbReference>
<comment type="caution">
    <text evidence="2">The sequence shown here is derived from an EMBL/GenBank/DDBJ whole genome shotgun (WGS) entry which is preliminary data.</text>
</comment>